<dbReference type="EMBL" id="WHOB01000078">
    <property type="protein sequence ID" value="NOU82394.1"/>
    <property type="molecule type" value="Genomic_DNA"/>
</dbReference>
<dbReference type="Proteomes" id="UP000596857">
    <property type="component" value="Unassembled WGS sequence"/>
</dbReference>
<keyword evidence="1" id="KW-0378">Hydrolase</keyword>
<evidence type="ECO:0000313" key="2">
    <source>
        <dbReference type="Proteomes" id="UP000596857"/>
    </source>
</evidence>
<organism evidence="1 2">
    <name type="scientific">Paenibacillus phytohabitans</name>
    <dbReference type="NCBI Taxonomy" id="2654978"/>
    <lineage>
        <taxon>Bacteria</taxon>
        <taxon>Bacillati</taxon>
        <taxon>Bacillota</taxon>
        <taxon>Bacilli</taxon>
        <taxon>Bacillales</taxon>
        <taxon>Paenibacillaceae</taxon>
        <taxon>Paenibacillus</taxon>
    </lineage>
</organism>
<evidence type="ECO:0000313" key="1">
    <source>
        <dbReference type="EMBL" id="NOU82394.1"/>
    </source>
</evidence>
<sequence>MHRKAYVTDLDGTLLNSEQQLSAYTVRVITEAMEQGMIISFATARGFISAVSVVADISWKYPLILYNGALIYDSMTHKVIAGYWLDPVISGEIITIGRTCGITPFHFLLDAADGERVLYEAPIRTGDVEFYKSRMNDVRFREVKRLDCPPDHRTVVITYIGRLEELEPLHQKVLDRFGSEVHIHFMKDIYIKDHYFLEFSHPDANKSQGLKLWAQHMGLDTADVVVFGDHLNDLGLFAAAGTGVAVENAHEDLKAVAHRITASNNENGVAVFLAETMNKGEMTGE</sequence>
<dbReference type="PANTHER" id="PTHR10000">
    <property type="entry name" value="PHOSPHOSERINE PHOSPHATASE"/>
    <property type="match status" value="1"/>
</dbReference>
<dbReference type="SUPFAM" id="SSF56784">
    <property type="entry name" value="HAD-like"/>
    <property type="match status" value="1"/>
</dbReference>
<dbReference type="Gene3D" id="3.40.50.1000">
    <property type="entry name" value="HAD superfamily/HAD-like"/>
    <property type="match status" value="1"/>
</dbReference>
<reference evidence="1 2" key="1">
    <citation type="submission" date="2019-10" db="EMBL/GenBank/DDBJ databases">
        <title>Description of Paenibacillus terricola sp. nov.</title>
        <authorList>
            <person name="Carlier A."/>
            <person name="Qi S."/>
        </authorList>
    </citation>
    <scope>NUCLEOTIDE SEQUENCE [LARGE SCALE GENOMIC DNA]</scope>
    <source>
        <strain evidence="1 2">LMG 31459</strain>
    </source>
</reference>
<dbReference type="Pfam" id="PF08282">
    <property type="entry name" value="Hydrolase_3"/>
    <property type="match status" value="1"/>
</dbReference>
<comment type="caution">
    <text evidence="1">The sequence shown here is derived from an EMBL/GenBank/DDBJ whole genome shotgun (WGS) entry which is preliminary data.</text>
</comment>
<keyword evidence="2" id="KW-1185">Reference proteome</keyword>
<dbReference type="GO" id="GO:0016787">
    <property type="term" value="F:hydrolase activity"/>
    <property type="evidence" value="ECO:0007669"/>
    <property type="project" value="UniProtKB-KW"/>
</dbReference>
<dbReference type="PANTHER" id="PTHR10000:SF8">
    <property type="entry name" value="HAD SUPERFAMILY HYDROLASE-LIKE, TYPE 3"/>
    <property type="match status" value="1"/>
</dbReference>
<accession>A0ABX1YPD3</accession>
<gene>
    <name evidence="1" type="ORF">GC101_26350</name>
</gene>
<name>A0ABX1YPD3_9BACL</name>
<protein>
    <submittedName>
        <fullName evidence="1">HAD hydrolase family protein</fullName>
    </submittedName>
</protein>
<dbReference type="RefSeq" id="WP_171719743.1">
    <property type="nucleotide sequence ID" value="NZ_WHOB01000078.1"/>
</dbReference>
<dbReference type="InterPro" id="IPR023214">
    <property type="entry name" value="HAD_sf"/>
</dbReference>
<proteinExistence type="predicted"/>
<dbReference type="Gene3D" id="3.30.1240.10">
    <property type="match status" value="1"/>
</dbReference>
<dbReference type="InterPro" id="IPR036412">
    <property type="entry name" value="HAD-like_sf"/>
</dbReference>